<feature type="compositionally biased region" description="Basic and acidic residues" evidence="5">
    <location>
        <begin position="868"/>
        <end position="902"/>
    </location>
</feature>
<feature type="region of interest" description="Disordered" evidence="5">
    <location>
        <begin position="745"/>
        <end position="919"/>
    </location>
</feature>
<comment type="similarity">
    <text evidence="2">Belongs to the Stoned B family.</text>
</comment>
<dbReference type="InterPro" id="IPR036168">
    <property type="entry name" value="AP2_Mu_C_sf"/>
</dbReference>
<feature type="compositionally biased region" description="Polar residues" evidence="5">
    <location>
        <begin position="594"/>
        <end position="609"/>
    </location>
</feature>
<feature type="region of interest" description="Disordered" evidence="5">
    <location>
        <begin position="1"/>
        <end position="104"/>
    </location>
</feature>
<dbReference type="EMBL" id="JAZGQO010000007">
    <property type="protein sequence ID" value="KAK6181551.1"/>
    <property type="molecule type" value="Genomic_DNA"/>
</dbReference>
<dbReference type="FunFam" id="2.60.40.1170:FF:000022">
    <property type="entry name" value="AP-1 complex subunit mu"/>
    <property type="match status" value="1"/>
</dbReference>
<dbReference type="GO" id="GO:0005737">
    <property type="term" value="C:cytoplasm"/>
    <property type="evidence" value="ECO:0007669"/>
    <property type="project" value="UniProtKB-SubCell"/>
</dbReference>
<feature type="region of interest" description="Disordered" evidence="5">
    <location>
        <begin position="252"/>
        <end position="272"/>
    </location>
</feature>
<feature type="compositionally biased region" description="Polar residues" evidence="5">
    <location>
        <begin position="1"/>
        <end position="12"/>
    </location>
</feature>
<protein>
    <recommendedName>
        <fullName evidence="10">Protein stoned-B</fullName>
    </recommendedName>
</protein>
<comment type="caution">
    <text evidence="8">The sequence shown here is derived from an EMBL/GenBank/DDBJ whole genome shotgun (WGS) entry which is preliminary data.</text>
</comment>
<dbReference type="SUPFAM" id="SSF49447">
    <property type="entry name" value="Second domain of Mu2 adaptin subunit (ap50) of ap2 adaptor"/>
    <property type="match status" value="1"/>
</dbReference>
<dbReference type="Pfam" id="PF00928">
    <property type="entry name" value="Adap_comp_sub"/>
    <property type="match status" value="1"/>
</dbReference>
<organism evidence="8 9">
    <name type="scientific">Patella caerulea</name>
    <name type="common">Rayed Mediterranean limpet</name>
    <dbReference type="NCBI Taxonomy" id="87958"/>
    <lineage>
        <taxon>Eukaryota</taxon>
        <taxon>Metazoa</taxon>
        <taxon>Spiralia</taxon>
        <taxon>Lophotrochozoa</taxon>
        <taxon>Mollusca</taxon>
        <taxon>Gastropoda</taxon>
        <taxon>Patellogastropoda</taxon>
        <taxon>Patelloidea</taxon>
        <taxon>Patellidae</taxon>
        <taxon>Patella</taxon>
    </lineage>
</organism>
<gene>
    <name evidence="8" type="ORF">SNE40_009382</name>
</gene>
<dbReference type="Gene3D" id="2.60.40.1170">
    <property type="entry name" value="Mu homology domain, subdomain B"/>
    <property type="match status" value="1"/>
</dbReference>
<evidence type="ECO:0000256" key="3">
    <source>
        <dbReference type="ARBA" id="ARBA00022490"/>
    </source>
</evidence>
<comment type="subcellular location">
    <subcellularLocation>
        <location evidence="1">Cytoplasm</location>
    </subcellularLocation>
</comment>
<proteinExistence type="inferred from homology"/>
<dbReference type="InterPro" id="IPR012320">
    <property type="entry name" value="SHD_dom"/>
</dbReference>
<evidence type="ECO:0000259" key="6">
    <source>
        <dbReference type="PROSITE" id="PS51070"/>
    </source>
</evidence>
<dbReference type="PROSITE" id="PS51072">
    <property type="entry name" value="MHD"/>
    <property type="match status" value="1"/>
</dbReference>
<evidence type="ECO:0000259" key="7">
    <source>
        <dbReference type="PROSITE" id="PS51072"/>
    </source>
</evidence>
<keyword evidence="3" id="KW-0963">Cytoplasm</keyword>
<evidence type="ECO:0000256" key="2">
    <source>
        <dbReference type="ARBA" id="ARBA00005579"/>
    </source>
</evidence>
<feature type="region of interest" description="Disordered" evidence="5">
    <location>
        <begin position="143"/>
        <end position="167"/>
    </location>
</feature>
<accession>A0AAN8JS30</accession>
<feature type="domain" description="SHD" evidence="6">
    <location>
        <begin position="932"/>
        <end position="1081"/>
    </location>
</feature>
<dbReference type="GO" id="GO:0006897">
    <property type="term" value="P:endocytosis"/>
    <property type="evidence" value="ECO:0007669"/>
    <property type="project" value="UniProtKB-KW"/>
</dbReference>
<feature type="region of interest" description="Disordered" evidence="5">
    <location>
        <begin position="589"/>
        <end position="634"/>
    </location>
</feature>
<dbReference type="PANTHER" id="PTHR10529">
    <property type="entry name" value="AP COMPLEX SUBUNIT MU"/>
    <property type="match status" value="1"/>
</dbReference>
<dbReference type="InterPro" id="IPR028565">
    <property type="entry name" value="MHD"/>
</dbReference>
<feature type="compositionally biased region" description="Pro residues" evidence="5">
    <location>
        <begin position="849"/>
        <end position="861"/>
    </location>
</feature>
<feature type="compositionally biased region" description="Low complexity" evidence="5">
    <location>
        <begin position="763"/>
        <end position="775"/>
    </location>
</feature>
<keyword evidence="9" id="KW-1185">Reference proteome</keyword>
<sequence>MSTGSWDDSSTLVKDLPSPTNNDKDDVFGKKTDTPSHVAQIPSDPKHKPFTASPVKSKKSKAAKGLGFLLKAREGAKKRSKSPLKSPSKSPSKEILTSELTDEDLAANEKLKVKSEHWQAFMHMQDRIKSNVLKTQTALLQTGRISPSGRVSPCKPDKEDHTSSPWTQFDKTECDYQSDSQQYYDNSYQDDVTDDFFCDQVVPDANDDFTSLIPSLHVTTSKHSYKQGDSRRSSMEQQNLTDVLEFENIEKTENKDPFGLPVNQSNGNSESQPSVVISEDLLGLEDFLGSGSVQSTPPVHDSGNDWFSGYNSSVQSSAQSSLCSSPTGFDQDFLNDPGSTAVSDLARSLVDDFMQWGAETAEKDVVPLPISTNPFHTPALPPKGVRVPPTTPDIFDPLKSCTDNTMDEIWGSPSVNQNTLNVFQNFGSSESTNIQLSNTSQSVATNVDNNVDVFGTSAASDSFGVTKSFGTTDSFHSPPVPSSNNSAINDVFNQFSASPVNSPIKIARQPSGKTKKHDPFSALFKAAKDPAAKVDDDEDEPMTLAALKAKADHLKGKSDTQSDIISHNISSIDIESVSKCTNSDSADPFGMSVNPGNSDFSNPFDSAPNSDPFYSDQNQQATQGVTNNNHDPFDAWDNIPSKTAQVKTTDPFMSVSTTKKCSQMELEDDDFFSSRGQSAAPLNDAWGAIDSGISPTVANPFQDDLFTADHIPMQTENEMSNDLSSKPKNPFLTASFENIAAENKNTQPSLFLGESTFGLTTDSQNSQMSSSPSRKSATKSETESSDPFDPFQNIKEDHGQETQAMDFLGTPEKRMSTSDYDNLDEDEKETFKLEIKTSARPLLESGPTPMLPPPPKPPKSPQLPFRENPFDRDSPPEENFAKFEVVEEELKSKPPPEPRERIMSTSTESSTPDDEEDHLPLEDFHPRYEKEGWKLMLRQPTKKKLAGNRFWKPVFVKIVKIKEGLALQLFTEDNQNDPFQELPLQPCYMLSDMSLQQYDQFGKIHTVKIQYVFYRERVGIRPERITPSFVRKPKPTMILDHAPQMSELLKFGSLDENNLSSFVWEVEDAFMKLESYRDKTLSYTKDEVTAEVWEEYVAQIDKLGHVKYHKGRCRLFFLAFVTGMPWCELGLNDKRRKGREVVGRHDIIPVKTEDWINIESPEFHCSVDLDEYERTHTIKFHPLDACKFELCRFRVRPKYNRELPLQVRCQQTLKDRHFEIRCDMLVTGYHANTKKHGQFPCEDIELRFTIPDTWIYLFKYEKRFGYGSFKASARKPGKIKGLERITMMAQGSLTPTLMEASSGTAKYENLHHAVVWRIARLPERNQGAYKSHLFVLRLDLGPHDEIPETFEETCHVHFTMPSSTISKTQVRSISVDNPNPPEKWVRYIAKYTYEVEIETSIESSEQDGSD</sequence>
<feature type="domain" description="MHD" evidence="7">
    <location>
        <begin position="1085"/>
        <end position="1398"/>
    </location>
</feature>
<evidence type="ECO:0000256" key="4">
    <source>
        <dbReference type="ARBA" id="ARBA00022583"/>
    </source>
</evidence>
<name>A0AAN8JS30_PATCE</name>
<evidence type="ECO:0000313" key="9">
    <source>
        <dbReference type="Proteomes" id="UP001347796"/>
    </source>
</evidence>
<evidence type="ECO:0008006" key="10">
    <source>
        <dbReference type="Google" id="ProtNLM"/>
    </source>
</evidence>
<feature type="compositionally biased region" description="Polar residues" evidence="5">
    <location>
        <begin position="615"/>
        <end position="630"/>
    </location>
</feature>
<keyword evidence="4" id="KW-0254">Endocytosis</keyword>
<evidence type="ECO:0000313" key="8">
    <source>
        <dbReference type="EMBL" id="KAK6181551.1"/>
    </source>
</evidence>
<dbReference type="PROSITE" id="PS51070">
    <property type="entry name" value="SHD"/>
    <property type="match status" value="1"/>
</dbReference>
<feature type="compositionally biased region" description="Basic and acidic residues" evidence="5">
    <location>
        <begin position="22"/>
        <end position="34"/>
    </location>
</feature>
<feature type="compositionally biased region" description="Polar residues" evidence="5">
    <location>
        <begin position="262"/>
        <end position="272"/>
    </location>
</feature>
<dbReference type="Proteomes" id="UP001347796">
    <property type="component" value="Unassembled WGS sequence"/>
</dbReference>
<dbReference type="InterPro" id="IPR050431">
    <property type="entry name" value="Adaptor_comp_med_subunit"/>
</dbReference>
<evidence type="ECO:0000256" key="1">
    <source>
        <dbReference type="ARBA" id="ARBA00004496"/>
    </source>
</evidence>
<evidence type="ECO:0000256" key="5">
    <source>
        <dbReference type="SAM" id="MobiDB-lite"/>
    </source>
</evidence>
<reference evidence="8 9" key="1">
    <citation type="submission" date="2024-01" db="EMBL/GenBank/DDBJ databases">
        <title>The genome of the rayed Mediterranean limpet Patella caerulea (Linnaeus, 1758).</title>
        <authorList>
            <person name="Anh-Thu Weber A."/>
            <person name="Halstead-Nussloch G."/>
        </authorList>
    </citation>
    <scope>NUCLEOTIDE SEQUENCE [LARGE SCALE GENOMIC DNA]</scope>
    <source>
        <strain evidence="8">AATW-2023a</strain>
        <tissue evidence="8">Whole specimen</tissue>
    </source>
</reference>